<dbReference type="EMBL" id="LT629690">
    <property type="protein sequence ID" value="SDE91456.1"/>
    <property type="molecule type" value="Genomic_DNA"/>
</dbReference>
<evidence type="ECO:0000259" key="2">
    <source>
        <dbReference type="SMART" id="SM00849"/>
    </source>
</evidence>
<dbReference type="Pfam" id="PF00753">
    <property type="entry name" value="Lactamase_B"/>
    <property type="match status" value="1"/>
</dbReference>
<dbReference type="InterPro" id="IPR001279">
    <property type="entry name" value="Metallo-B-lactamas"/>
</dbReference>
<dbReference type="SMART" id="SM00849">
    <property type="entry name" value="Lactamase_B"/>
    <property type="match status" value="1"/>
</dbReference>
<gene>
    <name evidence="3" type="ORF">SAMN05444167_0798</name>
</gene>
<dbReference type="CDD" id="cd16282">
    <property type="entry name" value="metallo-hydrolase-like_MBL-fold"/>
    <property type="match status" value="1"/>
</dbReference>
<dbReference type="Gene3D" id="3.60.15.10">
    <property type="entry name" value="Ribonuclease Z/Hydroxyacylglutathione hydrolase-like"/>
    <property type="match status" value="1"/>
</dbReference>
<keyword evidence="4" id="KW-1185">Reference proteome</keyword>
<dbReference type="OrthoDB" id="420651at2"/>
<dbReference type="PANTHER" id="PTHR42951:SF4">
    <property type="entry name" value="ACYL-COENZYME A THIOESTERASE MBLAC2"/>
    <property type="match status" value="1"/>
</dbReference>
<dbReference type="GO" id="GO:0017001">
    <property type="term" value="P:antibiotic catabolic process"/>
    <property type="evidence" value="ECO:0007669"/>
    <property type="project" value="UniProtKB-ARBA"/>
</dbReference>
<reference evidence="3 4" key="1">
    <citation type="submission" date="2016-10" db="EMBL/GenBank/DDBJ databases">
        <authorList>
            <person name="de Groot N.N."/>
        </authorList>
    </citation>
    <scope>NUCLEOTIDE SEQUENCE [LARGE SCALE GENOMIC DNA]</scope>
    <source>
        <strain evidence="3 4">GAS232</strain>
    </source>
</reference>
<evidence type="ECO:0000313" key="3">
    <source>
        <dbReference type="EMBL" id="SDE91456.1"/>
    </source>
</evidence>
<name>A0A1G7GTJ8_9BACT</name>
<accession>A0A1G7GTJ8</accession>
<organism evidence="3 4">
    <name type="scientific">Terriglobus roseus</name>
    <dbReference type="NCBI Taxonomy" id="392734"/>
    <lineage>
        <taxon>Bacteria</taxon>
        <taxon>Pseudomonadati</taxon>
        <taxon>Acidobacteriota</taxon>
        <taxon>Terriglobia</taxon>
        <taxon>Terriglobales</taxon>
        <taxon>Acidobacteriaceae</taxon>
        <taxon>Terriglobus</taxon>
    </lineage>
</organism>
<dbReference type="InterPro" id="IPR006311">
    <property type="entry name" value="TAT_signal"/>
</dbReference>
<dbReference type="AlphaFoldDB" id="A0A1G7GTJ8"/>
<dbReference type="Proteomes" id="UP000182427">
    <property type="component" value="Chromosome I"/>
</dbReference>
<proteinExistence type="inferred from homology"/>
<dbReference type="InterPro" id="IPR036866">
    <property type="entry name" value="RibonucZ/Hydroxyglut_hydro"/>
</dbReference>
<dbReference type="PANTHER" id="PTHR42951">
    <property type="entry name" value="METALLO-BETA-LACTAMASE DOMAIN-CONTAINING"/>
    <property type="match status" value="1"/>
</dbReference>
<dbReference type="RefSeq" id="WP_083344011.1">
    <property type="nucleotide sequence ID" value="NZ_LT629690.1"/>
</dbReference>
<protein>
    <submittedName>
        <fullName evidence="3">Glyoxylase, beta-lactamase superfamily II</fullName>
    </submittedName>
</protein>
<feature type="domain" description="Metallo-beta-lactamase" evidence="2">
    <location>
        <begin position="68"/>
        <end position="251"/>
    </location>
</feature>
<dbReference type="SUPFAM" id="SSF56281">
    <property type="entry name" value="Metallo-hydrolase/oxidoreductase"/>
    <property type="match status" value="1"/>
</dbReference>
<evidence type="ECO:0000256" key="1">
    <source>
        <dbReference type="ARBA" id="ARBA00005250"/>
    </source>
</evidence>
<sequence>MNNQRRLLISRRRFLASTGTGIAATAFAPHLVFAQKKGIVPTMIEEAAKAEIKVHALRGNISVLEGSGGNIAVLTGKDGKLLIDSGFTVSKQRIAAALKSLSPDPITRLINTHWHTDHTDGNDWVHSAGAEITAHVNTKKHLATATRVEGWQWTFPPAPAGALPTTTFSTERSEHHNGTNIALKYYGPAHTDSDVSVVFEQADVIHVGDTWWNGIYPFIDYSTGGSIDGMIRAAERNVATATDKMIVVPGHGPIGNKAGLVEFHTMLVTIRNNVAKLKKEGRSLQETIAAKPTAAYDAKFGQFLITPSFFTTLVYAGV</sequence>
<dbReference type="InterPro" id="IPR050855">
    <property type="entry name" value="NDM-1-like"/>
</dbReference>
<dbReference type="PROSITE" id="PS51318">
    <property type="entry name" value="TAT"/>
    <property type="match status" value="1"/>
</dbReference>
<evidence type="ECO:0000313" key="4">
    <source>
        <dbReference type="Proteomes" id="UP000182427"/>
    </source>
</evidence>
<comment type="similarity">
    <text evidence="1">Belongs to the metallo-beta-lactamase superfamily. Class-B beta-lactamase family.</text>
</comment>